<dbReference type="GO" id="GO:0008889">
    <property type="term" value="F:glycerophosphodiester phosphodiesterase activity"/>
    <property type="evidence" value="ECO:0007669"/>
    <property type="project" value="UniProtKB-EC"/>
</dbReference>
<keyword evidence="3" id="KW-1185">Reference proteome</keyword>
<dbReference type="Gene3D" id="3.20.20.190">
    <property type="entry name" value="Phosphatidylinositol (PI) phosphodiesterase"/>
    <property type="match status" value="2"/>
</dbReference>
<dbReference type="InterPro" id="IPR030395">
    <property type="entry name" value="GP_PDE_dom"/>
</dbReference>
<dbReference type="AlphaFoldDB" id="A0A1J1HE43"/>
<evidence type="ECO:0000259" key="1">
    <source>
        <dbReference type="PROSITE" id="PS51704"/>
    </source>
</evidence>
<proteinExistence type="predicted"/>
<dbReference type="Proteomes" id="UP000220158">
    <property type="component" value="Chromosome 13"/>
</dbReference>
<dbReference type="PROSITE" id="PS50007">
    <property type="entry name" value="PIPLC_X_DOMAIN"/>
    <property type="match status" value="1"/>
</dbReference>
<dbReference type="PROSITE" id="PS51704">
    <property type="entry name" value="GP_PDE"/>
    <property type="match status" value="1"/>
</dbReference>
<accession>A0A1J1HE43</accession>
<dbReference type="RefSeq" id="XP_028536077.1">
    <property type="nucleotide sequence ID" value="XM_028678985.1"/>
</dbReference>
<dbReference type="Pfam" id="PF03009">
    <property type="entry name" value="GDPD"/>
    <property type="match status" value="1"/>
</dbReference>
<dbReference type="OrthoDB" id="1058301at2759"/>
<evidence type="ECO:0000313" key="2">
    <source>
        <dbReference type="EMBL" id="CRH04071.1"/>
    </source>
</evidence>
<feature type="domain" description="GP-PDE" evidence="1">
    <location>
        <begin position="6"/>
        <end position="439"/>
    </location>
</feature>
<dbReference type="InterPro" id="IPR017946">
    <property type="entry name" value="PLC-like_Pdiesterase_TIM-brl"/>
</dbReference>
<protein>
    <submittedName>
        <fullName evidence="2">Glycerophosphodiester phosphodiesterase, putative</fullName>
        <ecNumber evidence="2">3.1.4.46</ecNumber>
    </submittedName>
</protein>
<dbReference type="KEGG" id="prel:PRELSG_1344500"/>
<dbReference type="GO" id="GO:0006629">
    <property type="term" value="P:lipid metabolic process"/>
    <property type="evidence" value="ECO:0007669"/>
    <property type="project" value="InterPro"/>
</dbReference>
<dbReference type="PANTHER" id="PTHR46211">
    <property type="entry name" value="GLYCEROPHOSPHORYL DIESTER PHOSPHODIESTERASE"/>
    <property type="match status" value="1"/>
</dbReference>
<gene>
    <name evidence="2" type="primary">GDPD</name>
    <name evidence="2" type="ORF">PRELSG_1344500</name>
</gene>
<keyword evidence="2" id="KW-0378">Hydrolase</keyword>
<dbReference type="EMBL" id="LN835308">
    <property type="protein sequence ID" value="CRH04071.1"/>
    <property type="molecule type" value="Genomic_DNA"/>
</dbReference>
<reference evidence="2 3" key="1">
    <citation type="submission" date="2015-04" db="EMBL/GenBank/DDBJ databases">
        <authorList>
            <consortium name="Pathogen Informatics"/>
        </authorList>
    </citation>
    <scope>NUCLEOTIDE SEQUENCE [LARGE SCALE GENOMIC DNA]</scope>
    <source>
        <strain evidence="2 3">SGS1</strain>
    </source>
</reference>
<dbReference type="GeneID" id="39738379"/>
<organism evidence="2 3">
    <name type="scientific">Plasmodium relictum</name>
    <dbReference type="NCBI Taxonomy" id="85471"/>
    <lineage>
        <taxon>Eukaryota</taxon>
        <taxon>Sar</taxon>
        <taxon>Alveolata</taxon>
        <taxon>Apicomplexa</taxon>
        <taxon>Aconoidasida</taxon>
        <taxon>Haemosporida</taxon>
        <taxon>Plasmodiidae</taxon>
        <taxon>Plasmodium</taxon>
        <taxon>Plasmodium (Haemamoeba)</taxon>
    </lineage>
</organism>
<dbReference type="SUPFAM" id="SSF51695">
    <property type="entry name" value="PLC-like phosphodiesterases"/>
    <property type="match status" value="1"/>
</dbReference>
<dbReference type="PANTHER" id="PTHR46211:SF14">
    <property type="entry name" value="GLYCEROPHOSPHODIESTER PHOSPHODIESTERASE"/>
    <property type="match status" value="1"/>
</dbReference>
<dbReference type="OMA" id="NAEWAHF"/>
<dbReference type="EC" id="3.1.4.46" evidence="2"/>
<sequence length="478" mass="56692">MKTEKITIVGHRGCGSSEAGGTSVYPENSLFSFKKAVDLKIDGIELDVWLTKDNEVVVIHGAYDGLIGYTLLYDEKMKGKYIEELTRKEIQSHHFKEPWILNKGKNYYNDNCNESANFSILNKNEKLEKMRGYNEFSSAYLNIEENDEIEKIINENFFSNYLMDKDSKVESDEEKKEKEKKLYEELEIDENIGEEEFMKNIECSYCKFIYTNYLSKRTFEFKRKQVIFKFISMFYHVPLLKDILNIFKNKLSYDIELKGTKENLGLYILDILDNYKGLKFKFSSFHWILQDNHIRKKLSKNKNMQKIDYSSYPYHNTNKIDLLKVLRNNKLNIPVALLFSYNEVMPNINSILCSMKYYNAEWAHFPYNLNKKSIILNCNRKNKIISVDYLVKILHKNNKKIMIYWGTEDKDQEDDLLCYIKLNVDSICPNDITLAKRVMQKEENLHSKINEISNKNIVNERDMNSFLEKKEKTPLYIY</sequence>
<dbReference type="VEuPathDB" id="PlasmoDB:PRELSG_1344500"/>
<name>A0A1J1HE43_PLARL</name>
<evidence type="ECO:0000313" key="3">
    <source>
        <dbReference type="Proteomes" id="UP000220158"/>
    </source>
</evidence>